<keyword evidence="3" id="KW-1185">Reference proteome</keyword>
<dbReference type="AlphaFoldDB" id="A0AAV8CZL5"/>
<accession>A0AAV8CZL5</accession>
<dbReference type="EMBL" id="JAMFTS010000004">
    <property type="protein sequence ID" value="KAJ4761050.1"/>
    <property type="molecule type" value="Genomic_DNA"/>
</dbReference>
<evidence type="ECO:0000313" key="3">
    <source>
        <dbReference type="Proteomes" id="UP001140206"/>
    </source>
</evidence>
<comment type="caution">
    <text evidence="2">The sequence shown here is derived from an EMBL/GenBank/DDBJ whole genome shotgun (WGS) entry which is preliminary data.</text>
</comment>
<feature type="compositionally biased region" description="Polar residues" evidence="1">
    <location>
        <begin position="86"/>
        <end position="98"/>
    </location>
</feature>
<dbReference type="Proteomes" id="UP001140206">
    <property type="component" value="Chromosome 4"/>
</dbReference>
<feature type="region of interest" description="Disordered" evidence="1">
    <location>
        <begin position="60"/>
        <end position="101"/>
    </location>
</feature>
<dbReference type="PANTHER" id="PTHR33874:SF1">
    <property type="entry name" value="RING FINGER PROTEIN"/>
    <property type="match status" value="1"/>
</dbReference>
<feature type="region of interest" description="Disordered" evidence="1">
    <location>
        <begin position="1"/>
        <end position="37"/>
    </location>
</feature>
<reference evidence="2" key="1">
    <citation type="submission" date="2022-08" db="EMBL/GenBank/DDBJ databases">
        <authorList>
            <person name="Marques A."/>
        </authorList>
    </citation>
    <scope>NUCLEOTIDE SEQUENCE</scope>
    <source>
        <strain evidence="2">RhyPub2mFocal</strain>
        <tissue evidence="2">Leaves</tissue>
    </source>
</reference>
<gene>
    <name evidence="2" type="ORF">LUZ62_071425</name>
</gene>
<evidence type="ECO:0000313" key="2">
    <source>
        <dbReference type="EMBL" id="KAJ4761050.1"/>
    </source>
</evidence>
<name>A0AAV8CZL5_9POAL</name>
<dbReference type="PANTHER" id="PTHR33874">
    <property type="entry name" value="RING FINGER PROTEIN"/>
    <property type="match status" value="1"/>
</dbReference>
<sequence length="284" mass="31257">MESNEASSDRPLPRPILRRSLSSSSVGTSSSVVVGEQQQDRRIAVQKVLQQCMRVLEQLGEETDLSSDSQAQGSSAGTEEEEMEQTGDSSNRSSTDTGYETDEIRDLLKSRVESPEFLEKIGSLYQVNPGNVISQNKLSLSVPTSYLSCINNVLESYLFADEAASWSIINKAEACGDGESDQDEFVVVQQEDIVEGIACFMAAYLLSLKETKELTPSELQKVLSKTFTVKKKKSRLRKAWDGANVIYNVASWSATAIGIYQNPALVEAARTAVFQSWQVLSKLM</sequence>
<organism evidence="2 3">
    <name type="scientific">Rhynchospora pubera</name>
    <dbReference type="NCBI Taxonomy" id="906938"/>
    <lineage>
        <taxon>Eukaryota</taxon>
        <taxon>Viridiplantae</taxon>
        <taxon>Streptophyta</taxon>
        <taxon>Embryophyta</taxon>
        <taxon>Tracheophyta</taxon>
        <taxon>Spermatophyta</taxon>
        <taxon>Magnoliopsida</taxon>
        <taxon>Liliopsida</taxon>
        <taxon>Poales</taxon>
        <taxon>Cyperaceae</taxon>
        <taxon>Cyperoideae</taxon>
        <taxon>Rhynchosporeae</taxon>
        <taxon>Rhynchospora</taxon>
    </lineage>
</organism>
<protein>
    <submittedName>
        <fullName evidence="2">RING finger protein</fullName>
    </submittedName>
</protein>
<proteinExistence type="predicted"/>
<evidence type="ECO:0000256" key="1">
    <source>
        <dbReference type="SAM" id="MobiDB-lite"/>
    </source>
</evidence>
<feature type="compositionally biased region" description="Low complexity" evidence="1">
    <location>
        <begin position="18"/>
        <end position="34"/>
    </location>
</feature>
<feature type="compositionally biased region" description="Low complexity" evidence="1">
    <location>
        <begin position="66"/>
        <end position="77"/>
    </location>
</feature>